<protein>
    <recommendedName>
        <fullName evidence="4">MotA/TolQ/ExbB proton channel domain-containing protein</fullName>
    </recommendedName>
</protein>
<dbReference type="EMBL" id="QJPH01000551">
    <property type="protein sequence ID" value="PZN70557.1"/>
    <property type="molecule type" value="Genomic_DNA"/>
</dbReference>
<sequence>MNHEDIFVGVYVLSISVYALWYFVKLERHRSEILKQIGSRSTSAYRNYMKTVTRLNGIGRDVSFAKAADYINLSRVLKDEGLNMRMYLSIPSLLVGLGVLGTFIGFSMTLWSIETILDSSNPLDGMKKLFASVKVAFFTSVTGMFWSLSFSKYEKWVFNDLETKLQDICTSLDNRYYKAHDEYMREALFGFYNGLEDTLITNINSSFDAIKNNYEVKIAELLSGPTDALKQQSEVFGRQLTAWESSLNKQYLALHGATTQLESLLGLTQSRVDAIQLQIEAINSQVQAHVQQWTGAFDIQANVLKQQEGSIENLRSMLAVIPVMTVDLGKINRAFDDAVRSFKITETSLSQGSKDISTSINSLSQLTAPLQQLSDSTQSIHSSVQLLENSIAAENTSLQNMVQALDLSVEILLRGFDDSIEKRLERTNLMLQNYFFEIDKIAEKIVSTYAQIGKH</sequence>
<feature type="transmembrane region" description="Helical" evidence="1">
    <location>
        <begin position="129"/>
        <end position="148"/>
    </location>
</feature>
<dbReference type="Gene3D" id="1.20.1170.10">
    <property type="match status" value="1"/>
</dbReference>
<dbReference type="Proteomes" id="UP000249396">
    <property type="component" value="Unassembled WGS sequence"/>
</dbReference>
<evidence type="ECO:0000313" key="3">
    <source>
        <dbReference type="Proteomes" id="UP000249396"/>
    </source>
</evidence>
<gene>
    <name evidence="2" type="ORF">DM484_28225</name>
</gene>
<accession>A0A2W4SFQ2</accession>
<dbReference type="AlphaFoldDB" id="A0A2W4SFQ2"/>
<proteinExistence type="predicted"/>
<comment type="caution">
    <text evidence="2">The sequence shown here is derived from an EMBL/GenBank/DDBJ whole genome shotgun (WGS) entry which is preliminary data.</text>
</comment>
<evidence type="ECO:0008006" key="4">
    <source>
        <dbReference type="Google" id="ProtNLM"/>
    </source>
</evidence>
<keyword evidence="1" id="KW-1133">Transmembrane helix</keyword>
<name>A0A2W4SFQ2_9GAMM</name>
<feature type="transmembrane region" description="Helical" evidence="1">
    <location>
        <begin position="6"/>
        <end position="24"/>
    </location>
</feature>
<evidence type="ECO:0000256" key="1">
    <source>
        <dbReference type="SAM" id="Phobius"/>
    </source>
</evidence>
<keyword evidence="1" id="KW-0472">Membrane</keyword>
<reference evidence="2 3" key="1">
    <citation type="journal article" date="2018" name="Aquat. Microb. Ecol.">
        <title>Gammaproteobacterial methanotrophs dominate.</title>
        <authorList>
            <person name="Rissanen A.J."/>
            <person name="Saarenheimo J."/>
            <person name="Tiirola M."/>
            <person name="Peura S."/>
            <person name="Aalto S.L."/>
            <person name="Karvinen A."/>
            <person name="Nykanen H."/>
        </authorList>
    </citation>
    <scope>NUCLEOTIDE SEQUENCE [LARGE SCALE GENOMIC DNA]</scope>
    <source>
        <strain evidence="2">AMbin10</strain>
    </source>
</reference>
<keyword evidence="1" id="KW-0812">Transmembrane</keyword>
<organism evidence="2 3">
    <name type="scientific">Candidatus Methylumidiphilus alinenensis</name>
    <dbReference type="NCBI Taxonomy" id="2202197"/>
    <lineage>
        <taxon>Bacteria</taxon>
        <taxon>Pseudomonadati</taxon>
        <taxon>Pseudomonadota</taxon>
        <taxon>Gammaproteobacteria</taxon>
        <taxon>Methylococcales</taxon>
        <taxon>Candidatus Methylumidiphilus</taxon>
    </lineage>
</organism>
<feature type="transmembrane region" description="Helical" evidence="1">
    <location>
        <begin position="87"/>
        <end position="109"/>
    </location>
</feature>
<evidence type="ECO:0000313" key="2">
    <source>
        <dbReference type="EMBL" id="PZN70557.1"/>
    </source>
</evidence>